<evidence type="ECO:0000313" key="2">
    <source>
        <dbReference type="Proteomes" id="UP000824469"/>
    </source>
</evidence>
<proteinExistence type="predicted"/>
<accession>A0AA38LD21</accession>
<evidence type="ECO:0000313" key="1">
    <source>
        <dbReference type="EMBL" id="KAH9315982.1"/>
    </source>
</evidence>
<name>A0AA38LD21_TAXCH</name>
<dbReference type="AlphaFoldDB" id="A0AA38LD21"/>
<protein>
    <submittedName>
        <fullName evidence="1">Uncharacterized protein</fullName>
    </submittedName>
</protein>
<dbReference type="Proteomes" id="UP000824469">
    <property type="component" value="Unassembled WGS sequence"/>
</dbReference>
<keyword evidence="2" id="KW-1185">Reference proteome</keyword>
<feature type="non-terminal residue" evidence="1">
    <location>
        <position position="1"/>
    </location>
</feature>
<reference evidence="1 2" key="1">
    <citation type="journal article" date="2021" name="Nat. Plants">
        <title>The Taxus genome provides insights into paclitaxel biosynthesis.</title>
        <authorList>
            <person name="Xiong X."/>
            <person name="Gou J."/>
            <person name="Liao Q."/>
            <person name="Li Y."/>
            <person name="Zhou Q."/>
            <person name="Bi G."/>
            <person name="Li C."/>
            <person name="Du R."/>
            <person name="Wang X."/>
            <person name="Sun T."/>
            <person name="Guo L."/>
            <person name="Liang H."/>
            <person name="Lu P."/>
            <person name="Wu Y."/>
            <person name="Zhang Z."/>
            <person name="Ro D.K."/>
            <person name="Shang Y."/>
            <person name="Huang S."/>
            <person name="Yan J."/>
        </authorList>
    </citation>
    <scope>NUCLEOTIDE SEQUENCE [LARGE SCALE GENOMIC DNA]</scope>
    <source>
        <strain evidence="1">Ta-2019</strain>
    </source>
</reference>
<comment type="caution">
    <text evidence="1">The sequence shown here is derived from an EMBL/GenBank/DDBJ whole genome shotgun (WGS) entry which is preliminary data.</text>
</comment>
<sequence length="52" mass="5609">GQIWDNNLVTHGDICLLDEETSGLEASIGHGVKNDGMTLILLIKFDSPTLTL</sequence>
<organism evidence="1 2">
    <name type="scientific">Taxus chinensis</name>
    <name type="common">Chinese yew</name>
    <name type="synonym">Taxus wallichiana var. chinensis</name>
    <dbReference type="NCBI Taxonomy" id="29808"/>
    <lineage>
        <taxon>Eukaryota</taxon>
        <taxon>Viridiplantae</taxon>
        <taxon>Streptophyta</taxon>
        <taxon>Embryophyta</taxon>
        <taxon>Tracheophyta</taxon>
        <taxon>Spermatophyta</taxon>
        <taxon>Pinopsida</taxon>
        <taxon>Pinidae</taxon>
        <taxon>Conifers II</taxon>
        <taxon>Cupressales</taxon>
        <taxon>Taxaceae</taxon>
        <taxon>Taxus</taxon>
    </lineage>
</organism>
<gene>
    <name evidence="1" type="ORF">KI387_024609</name>
</gene>
<dbReference type="EMBL" id="JAHRHJ020000005">
    <property type="protein sequence ID" value="KAH9315982.1"/>
    <property type="molecule type" value="Genomic_DNA"/>
</dbReference>